<dbReference type="InterPro" id="IPR035235">
    <property type="entry name" value="DUF5343"/>
</dbReference>
<dbReference type="STRING" id="1086011.HJ01_02646"/>
<keyword evidence="2" id="KW-1185">Reference proteome</keyword>
<protein>
    <recommendedName>
        <fullName evidence="3">DUF5343 domain-containing protein</fullName>
    </recommendedName>
</protein>
<sequence>MVSSGTLSKILQKICDASIPENFNGDFLGTKLGFPGGNQRAFIPWAKRCGLLAEDGTPTQLYKDFRNPQYRGISMANSLKKGYAELYVRNEYAHLLTKPDFTKLVTDTTGLAHDNQTVKAIVNSYFNAKEFADFEAKSVKSEVKETKEKKEIKEVVNEVVSHEEPMHNPIHRNKKNSIGINYTINLVLPKTDDPAIYNAIFKSLKENLLDD</sequence>
<gene>
    <name evidence="1" type="ORF">HJ01_02646</name>
</gene>
<accession>H7FUA1</accession>
<dbReference type="Proteomes" id="UP000005566">
    <property type="component" value="Unassembled WGS sequence"/>
</dbReference>
<proteinExistence type="predicted"/>
<name>H7FUA1_FLAFP</name>
<evidence type="ECO:0000313" key="1">
    <source>
        <dbReference type="EMBL" id="EIA07778.1"/>
    </source>
</evidence>
<dbReference type="Pfam" id="PF17278">
    <property type="entry name" value="DUF5343"/>
    <property type="match status" value="1"/>
</dbReference>
<comment type="caution">
    <text evidence="1">The sequence shown here is derived from an EMBL/GenBank/DDBJ whole genome shotgun (WGS) entry which is preliminary data.</text>
</comment>
<evidence type="ECO:0000313" key="2">
    <source>
        <dbReference type="Proteomes" id="UP000005566"/>
    </source>
</evidence>
<dbReference type="PATRIC" id="fig|1086011.3.peg.2593"/>
<dbReference type="eggNOG" id="ENOG5032SQF">
    <property type="taxonomic scope" value="Bacteria"/>
</dbReference>
<dbReference type="EMBL" id="AHKF01000020">
    <property type="protein sequence ID" value="EIA07778.1"/>
    <property type="molecule type" value="Genomic_DNA"/>
</dbReference>
<organism evidence="1 2">
    <name type="scientific">Flavobacterium frigoris (strain PS1)</name>
    <dbReference type="NCBI Taxonomy" id="1086011"/>
    <lineage>
        <taxon>Bacteria</taxon>
        <taxon>Pseudomonadati</taxon>
        <taxon>Bacteroidota</taxon>
        <taxon>Flavobacteriia</taxon>
        <taxon>Flavobacteriales</taxon>
        <taxon>Flavobacteriaceae</taxon>
        <taxon>Flavobacterium</taxon>
    </lineage>
</organism>
<reference evidence="1 2" key="1">
    <citation type="journal article" date="2014" name="Acta Crystallogr. D">
        <title>Structure-based characterization and antifreeze properties of a hyperactive ice-binding protein from the Antarctic bacterium Flavobacterium frigoris PS1.</title>
        <authorList>
            <person name="Do H."/>
            <person name="Kim S.J."/>
            <person name="Kim H.J."/>
            <person name="Lee J.H."/>
        </authorList>
    </citation>
    <scope>NUCLEOTIDE SEQUENCE [LARGE SCALE GENOMIC DNA]</scope>
    <source>
        <strain evidence="1 2">PS1</strain>
    </source>
</reference>
<dbReference type="AlphaFoldDB" id="H7FUA1"/>
<evidence type="ECO:0008006" key="3">
    <source>
        <dbReference type="Google" id="ProtNLM"/>
    </source>
</evidence>